<dbReference type="GO" id="GO:0005524">
    <property type="term" value="F:ATP binding"/>
    <property type="evidence" value="ECO:0007669"/>
    <property type="project" value="UniProtKB-KW"/>
</dbReference>
<evidence type="ECO:0000256" key="5">
    <source>
        <dbReference type="SAM" id="MobiDB-lite"/>
    </source>
</evidence>
<dbReference type="Proteomes" id="UP000318538">
    <property type="component" value="Chromosome"/>
</dbReference>
<accession>A0A517N7B1</accession>
<dbReference type="OrthoDB" id="1492801at2"/>
<dbReference type="PIRSF" id="PIRSF004884">
    <property type="entry name" value="Sugar_kin_arch"/>
    <property type="match status" value="1"/>
</dbReference>
<dbReference type="SUPFAM" id="SSF54211">
    <property type="entry name" value="Ribosomal protein S5 domain 2-like"/>
    <property type="match status" value="1"/>
</dbReference>
<evidence type="ECO:0000256" key="4">
    <source>
        <dbReference type="ARBA" id="ARBA00022840"/>
    </source>
</evidence>
<feature type="domain" description="GHMP kinase C-terminal" evidence="7">
    <location>
        <begin position="274"/>
        <end position="322"/>
    </location>
</feature>
<keyword evidence="9" id="KW-1185">Reference proteome</keyword>
<evidence type="ECO:0000313" key="8">
    <source>
        <dbReference type="EMBL" id="QDT02888.1"/>
    </source>
</evidence>
<feature type="domain" description="GHMP kinase N-terminal" evidence="6">
    <location>
        <begin position="86"/>
        <end position="159"/>
    </location>
</feature>
<keyword evidence="3" id="KW-0418">Kinase</keyword>
<dbReference type="Pfam" id="PF08544">
    <property type="entry name" value="GHMP_kinases_C"/>
    <property type="match status" value="1"/>
</dbReference>
<evidence type="ECO:0000313" key="9">
    <source>
        <dbReference type="Proteomes" id="UP000318538"/>
    </source>
</evidence>
<dbReference type="KEGG" id="rlc:K227x_12670"/>
<reference evidence="8 9" key="1">
    <citation type="submission" date="2019-02" db="EMBL/GenBank/DDBJ databases">
        <title>Deep-cultivation of Planctomycetes and their phenomic and genomic characterization uncovers novel biology.</title>
        <authorList>
            <person name="Wiegand S."/>
            <person name="Jogler M."/>
            <person name="Boedeker C."/>
            <person name="Pinto D."/>
            <person name="Vollmers J."/>
            <person name="Rivas-Marin E."/>
            <person name="Kohn T."/>
            <person name="Peeters S.H."/>
            <person name="Heuer A."/>
            <person name="Rast P."/>
            <person name="Oberbeckmann S."/>
            <person name="Bunk B."/>
            <person name="Jeske O."/>
            <person name="Meyerdierks A."/>
            <person name="Storesund J.E."/>
            <person name="Kallscheuer N."/>
            <person name="Luecker S."/>
            <person name="Lage O.M."/>
            <person name="Pohl T."/>
            <person name="Merkel B.J."/>
            <person name="Hornburger P."/>
            <person name="Mueller R.-W."/>
            <person name="Bruemmer F."/>
            <person name="Labrenz M."/>
            <person name="Spormann A.M."/>
            <person name="Op den Camp H."/>
            <person name="Overmann J."/>
            <person name="Amann R."/>
            <person name="Jetten M.S.M."/>
            <person name="Mascher T."/>
            <person name="Medema M.H."/>
            <person name="Devos D.P."/>
            <person name="Kaster A.-K."/>
            <person name="Ovreas L."/>
            <person name="Rohde M."/>
            <person name="Galperin M.Y."/>
            <person name="Jogler C."/>
        </authorList>
    </citation>
    <scope>NUCLEOTIDE SEQUENCE [LARGE SCALE GENOMIC DNA]</scope>
    <source>
        <strain evidence="8 9">K22_7</strain>
    </source>
</reference>
<keyword evidence="1" id="KW-0808">Transferase</keyword>
<dbReference type="InterPro" id="IPR013750">
    <property type="entry name" value="GHMP_kinase_C_dom"/>
</dbReference>
<name>A0A517N7B1_9BACT</name>
<dbReference type="PANTHER" id="PTHR20861:SF1">
    <property type="entry name" value="HOMOSERINE KINASE"/>
    <property type="match status" value="1"/>
</dbReference>
<evidence type="ECO:0000256" key="1">
    <source>
        <dbReference type="ARBA" id="ARBA00022679"/>
    </source>
</evidence>
<dbReference type="GO" id="GO:0016301">
    <property type="term" value="F:kinase activity"/>
    <property type="evidence" value="ECO:0007669"/>
    <property type="project" value="UniProtKB-KW"/>
</dbReference>
<evidence type="ECO:0000256" key="3">
    <source>
        <dbReference type="ARBA" id="ARBA00022777"/>
    </source>
</evidence>
<dbReference type="InterPro" id="IPR006204">
    <property type="entry name" value="GHMP_kinase_N_dom"/>
</dbReference>
<sequence length="343" mass="36713">MNDSPESQRPESHDPETSAEIIGGKRTSKRRCVRVITGARLHFGLLDTVAPFGGMGVMVDAPATEIRIAADGVFGASDTIATRATEIAHRLIDHIGGDALPTVRIEAMRLPPSHCGLGSGTQTSLAIAEALCCFLNLDLDPRSIAVDVADRGKRSAVGVHGYFGGGMIFENAESPTDLNPVQQRIELPTAWRAIVLKPRRPMETISGDAEQQQFAALESAAGERRSQLLEILQCEILPAAESADFARFSDSVQRYNHASGMLFADVQGGPYHGRPVTELIENLTRLADHQGGVGGIGQSSWGPGVFVWCQSQSEADQLIEQLPGDSELIAVAAPLNRGRDLFA</sequence>
<dbReference type="InterPro" id="IPR004422">
    <property type="entry name" value="RFAP_synthase"/>
</dbReference>
<feature type="region of interest" description="Disordered" evidence="5">
    <location>
        <begin position="1"/>
        <end position="25"/>
    </location>
</feature>
<evidence type="ECO:0000259" key="6">
    <source>
        <dbReference type="Pfam" id="PF00288"/>
    </source>
</evidence>
<dbReference type="PANTHER" id="PTHR20861">
    <property type="entry name" value="HOMOSERINE/4-DIPHOSPHOCYTIDYL-2-C-METHYL-D-ERYTHRITOL KINASE"/>
    <property type="match status" value="1"/>
</dbReference>
<evidence type="ECO:0000259" key="7">
    <source>
        <dbReference type="Pfam" id="PF08544"/>
    </source>
</evidence>
<dbReference type="InterPro" id="IPR020568">
    <property type="entry name" value="Ribosomal_Su5_D2-typ_SF"/>
</dbReference>
<evidence type="ECO:0000256" key="2">
    <source>
        <dbReference type="ARBA" id="ARBA00022741"/>
    </source>
</evidence>
<protein>
    <submittedName>
        <fullName evidence="8">Uncharacterized protein</fullName>
    </submittedName>
</protein>
<dbReference type="AlphaFoldDB" id="A0A517N7B1"/>
<keyword evidence="4" id="KW-0067">ATP-binding</keyword>
<dbReference type="EMBL" id="CP036525">
    <property type="protein sequence ID" value="QDT02888.1"/>
    <property type="molecule type" value="Genomic_DNA"/>
</dbReference>
<proteinExistence type="predicted"/>
<feature type="compositionally biased region" description="Basic and acidic residues" evidence="5">
    <location>
        <begin position="1"/>
        <end position="16"/>
    </location>
</feature>
<organism evidence="8 9">
    <name type="scientific">Rubripirellula lacrimiformis</name>
    <dbReference type="NCBI Taxonomy" id="1930273"/>
    <lineage>
        <taxon>Bacteria</taxon>
        <taxon>Pseudomonadati</taxon>
        <taxon>Planctomycetota</taxon>
        <taxon>Planctomycetia</taxon>
        <taxon>Pirellulales</taxon>
        <taxon>Pirellulaceae</taxon>
        <taxon>Rubripirellula</taxon>
    </lineage>
</organism>
<gene>
    <name evidence="8" type="ORF">K227x_12670</name>
</gene>
<keyword evidence="2" id="KW-0547">Nucleotide-binding</keyword>
<dbReference type="Pfam" id="PF00288">
    <property type="entry name" value="GHMP_kinases_N"/>
    <property type="match status" value="1"/>
</dbReference>
<dbReference type="RefSeq" id="WP_145168683.1">
    <property type="nucleotide sequence ID" value="NZ_CP036525.1"/>
</dbReference>